<feature type="domain" description="Periplasmic binding protein" evidence="4">
    <location>
        <begin position="65"/>
        <end position="320"/>
    </location>
</feature>
<dbReference type="CDD" id="cd06305">
    <property type="entry name" value="PBP1_methylthioribose_binding-like"/>
    <property type="match status" value="1"/>
</dbReference>
<dbReference type="GO" id="GO:0030288">
    <property type="term" value="C:outer membrane-bounded periplasmic space"/>
    <property type="evidence" value="ECO:0007669"/>
    <property type="project" value="TreeGrafter"/>
</dbReference>
<sequence length="373" mass="39770">MKWGRKTMLVAAAAAMLATAACGSKGGNGGNGGAPANEGEGAVKPSNAILATLGEGNDDLKGKKIALIMQFNEGAFSAQYVAGVKEQVESLGGTLQVQAAGNNLANMSSQLDAAVNGGFDGILTDHGTAEALEAGVKKAVDKGIPVVAFDANLTVPGVTVLQQSDEEMAKQLLEKMKEDIGGKGNIVKVWVAGFAPMERRQISYKAFMDANPDIKEIAHFGTADKPALDTQNQMEAILKQYPNKGDISAVWASWDEFAKGATRAIQQAGRNEIKVYGIDMSDEDLQLIQDENSPWVASIAVDPKDIGRVQARYLYQKLHGDPTDDKVVLQAVMVTRDALPKDKKINTTELGEYVEGWGKSEQGIAEWMGRSDK</sequence>
<evidence type="ECO:0000313" key="5">
    <source>
        <dbReference type="EMBL" id="PLT45641.1"/>
    </source>
</evidence>
<dbReference type="SUPFAM" id="SSF53822">
    <property type="entry name" value="Periplasmic binding protein-like I"/>
    <property type="match status" value="1"/>
</dbReference>
<comment type="similarity">
    <text evidence="2">Belongs to the bacterial solute-binding protein 2 family.</text>
</comment>
<gene>
    <name evidence="5" type="ORF">B8V81_4072</name>
</gene>
<accession>A0A2N5N5L7</accession>
<dbReference type="GO" id="GO:0030246">
    <property type="term" value="F:carbohydrate binding"/>
    <property type="evidence" value="ECO:0007669"/>
    <property type="project" value="TreeGrafter"/>
</dbReference>
<dbReference type="InterPro" id="IPR028082">
    <property type="entry name" value="Peripla_BP_I"/>
</dbReference>
<dbReference type="PANTHER" id="PTHR30036">
    <property type="entry name" value="D-XYLOSE-BINDING PERIPLASMIC PROTEIN"/>
    <property type="match status" value="1"/>
</dbReference>
<feature type="chain" id="PRO_5038838044" evidence="3">
    <location>
        <begin position="21"/>
        <end position="373"/>
    </location>
</feature>
<keyword evidence="3" id="KW-0732">Signal</keyword>
<comment type="caution">
    <text evidence="5">The sequence shown here is derived from an EMBL/GenBank/DDBJ whole genome shotgun (WGS) entry which is preliminary data.</text>
</comment>
<reference evidence="5 6" key="1">
    <citation type="submission" date="2017-05" db="EMBL/GenBank/DDBJ databases">
        <title>Functional genome analysis of Paenibacillus pasadenensis strain R16: insights on endophytic life style and antifungal activity.</title>
        <authorList>
            <person name="Passera A."/>
            <person name="Marcolungo L."/>
            <person name="Casati P."/>
            <person name="Brasca M."/>
            <person name="Quaglino F."/>
            <person name="Delledonne M."/>
        </authorList>
    </citation>
    <scope>NUCLEOTIDE SEQUENCE [LARGE SCALE GENOMIC DNA]</scope>
    <source>
        <strain evidence="5 6">R16</strain>
    </source>
</reference>
<evidence type="ECO:0000256" key="3">
    <source>
        <dbReference type="SAM" id="SignalP"/>
    </source>
</evidence>
<dbReference type="PROSITE" id="PS51257">
    <property type="entry name" value="PROKAR_LIPOPROTEIN"/>
    <property type="match status" value="1"/>
</dbReference>
<proteinExistence type="inferred from homology"/>
<dbReference type="Proteomes" id="UP000234789">
    <property type="component" value="Unassembled WGS sequence"/>
</dbReference>
<organism evidence="5 6">
    <name type="scientific">Paenibacillus pasadenensis</name>
    <dbReference type="NCBI Taxonomy" id="217090"/>
    <lineage>
        <taxon>Bacteria</taxon>
        <taxon>Bacillati</taxon>
        <taxon>Bacillota</taxon>
        <taxon>Bacilli</taxon>
        <taxon>Bacillales</taxon>
        <taxon>Paenibacillaceae</taxon>
        <taxon>Paenibacillus</taxon>
    </lineage>
</organism>
<keyword evidence="6" id="KW-1185">Reference proteome</keyword>
<dbReference type="InterPro" id="IPR050555">
    <property type="entry name" value="Bact_Solute-Bind_Prot2"/>
</dbReference>
<feature type="signal peptide" evidence="3">
    <location>
        <begin position="1"/>
        <end position="20"/>
    </location>
</feature>
<dbReference type="OrthoDB" id="7041874at2"/>
<evidence type="ECO:0000313" key="6">
    <source>
        <dbReference type="Proteomes" id="UP000234789"/>
    </source>
</evidence>
<dbReference type="InterPro" id="IPR025997">
    <property type="entry name" value="SBP_2_dom"/>
</dbReference>
<dbReference type="AlphaFoldDB" id="A0A2N5N5L7"/>
<protein>
    <submittedName>
        <fullName evidence="5">Putative sugar ABC transporter</fullName>
    </submittedName>
</protein>
<dbReference type="RefSeq" id="WP_028599782.1">
    <property type="nucleotide sequence ID" value="NZ_BIMM01000007.1"/>
</dbReference>
<dbReference type="PANTHER" id="PTHR30036:SF7">
    <property type="entry name" value="ABC TRANSPORTER PERIPLASMIC-BINDING PROTEIN YPHF"/>
    <property type="match status" value="1"/>
</dbReference>
<dbReference type="Pfam" id="PF13407">
    <property type="entry name" value="Peripla_BP_4"/>
    <property type="match status" value="1"/>
</dbReference>
<dbReference type="Gene3D" id="3.40.50.2300">
    <property type="match status" value="2"/>
</dbReference>
<evidence type="ECO:0000259" key="4">
    <source>
        <dbReference type="Pfam" id="PF13407"/>
    </source>
</evidence>
<evidence type="ECO:0000256" key="1">
    <source>
        <dbReference type="ARBA" id="ARBA00004196"/>
    </source>
</evidence>
<name>A0A2N5N5L7_9BACL</name>
<comment type="subcellular location">
    <subcellularLocation>
        <location evidence="1">Cell envelope</location>
    </subcellularLocation>
</comment>
<dbReference type="EMBL" id="NFEZ01000004">
    <property type="protein sequence ID" value="PLT45641.1"/>
    <property type="molecule type" value="Genomic_DNA"/>
</dbReference>
<evidence type="ECO:0000256" key="2">
    <source>
        <dbReference type="ARBA" id="ARBA00007639"/>
    </source>
</evidence>